<keyword evidence="4" id="KW-0560">Oxidoreductase</keyword>
<keyword evidence="2 6" id="KW-0349">Heme</keyword>
<keyword evidence="5 6" id="KW-0408">Iron</keyword>
<dbReference type="Pfam" id="PF03150">
    <property type="entry name" value="CCP_MauG"/>
    <property type="match status" value="1"/>
</dbReference>
<dbReference type="PANTHER" id="PTHR30600:SF7">
    <property type="entry name" value="CYTOCHROME C PEROXIDASE-RELATED"/>
    <property type="match status" value="1"/>
</dbReference>
<gene>
    <name evidence="8" type="ORF">LPTSP4_24280</name>
</gene>
<accession>A0A2P2E203</accession>
<dbReference type="InterPro" id="IPR036909">
    <property type="entry name" value="Cyt_c-like_dom_sf"/>
</dbReference>
<dbReference type="InterPro" id="IPR051395">
    <property type="entry name" value="Cytochrome_c_Peroxidase/MauG"/>
</dbReference>
<keyword evidence="9" id="KW-1185">Reference proteome</keyword>
<dbReference type="GO" id="GO:0020037">
    <property type="term" value="F:heme binding"/>
    <property type="evidence" value="ECO:0007669"/>
    <property type="project" value="InterPro"/>
</dbReference>
<keyword evidence="3 6" id="KW-0479">Metal-binding</keyword>
<dbReference type="Gene3D" id="1.10.760.10">
    <property type="entry name" value="Cytochrome c-like domain"/>
    <property type="match status" value="2"/>
</dbReference>
<name>A0A2P2E203_9LEPT</name>
<evidence type="ECO:0000313" key="9">
    <source>
        <dbReference type="Proteomes" id="UP000245133"/>
    </source>
</evidence>
<evidence type="ECO:0000256" key="6">
    <source>
        <dbReference type="PROSITE-ProRule" id="PRU00433"/>
    </source>
</evidence>
<dbReference type="SUPFAM" id="SSF46626">
    <property type="entry name" value="Cytochrome c"/>
    <property type="match status" value="2"/>
</dbReference>
<keyword evidence="8" id="KW-0575">Peroxidase</keyword>
<dbReference type="PROSITE" id="PS51007">
    <property type="entry name" value="CYTC"/>
    <property type="match status" value="1"/>
</dbReference>
<dbReference type="AlphaFoldDB" id="A0A2P2E203"/>
<dbReference type="InterPro" id="IPR009056">
    <property type="entry name" value="Cyt_c-like_dom"/>
</dbReference>
<evidence type="ECO:0000256" key="4">
    <source>
        <dbReference type="ARBA" id="ARBA00023002"/>
    </source>
</evidence>
<dbReference type="Proteomes" id="UP000245133">
    <property type="component" value="Unassembled WGS sequence"/>
</dbReference>
<evidence type="ECO:0000256" key="2">
    <source>
        <dbReference type="ARBA" id="ARBA00022617"/>
    </source>
</evidence>
<evidence type="ECO:0000259" key="7">
    <source>
        <dbReference type="PROSITE" id="PS51007"/>
    </source>
</evidence>
<dbReference type="PANTHER" id="PTHR30600">
    <property type="entry name" value="CYTOCHROME C PEROXIDASE-RELATED"/>
    <property type="match status" value="1"/>
</dbReference>
<dbReference type="Pfam" id="PF00034">
    <property type="entry name" value="Cytochrom_C"/>
    <property type="match status" value="1"/>
</dbReference>
<dbReference type="EMBL" id="BFBB01000007">
    <property type="protein sequence ID" value="GBF50901.1"/>
    <property type="molecule type" value="Genomic_DNA"/>
</dbReference>
<feature type="domain" description="Cytochrome c" evidence="7">
    <location>
        <begin position="103"/>
        <end position="215"/>
    </location>
</feature>
<dbReference type="InterPro" id="IPR004852">
    <property type="entry name" value="Di-haem_cyt_c_peroxidsae"/>
</dbReference>
<organism evidence="8 9">
    <name type="scientific">Leptospira ryugenii</name>
    <dbReference type="NCBI Taxonomy" id="1917863"/>
    <lineage>
        <taxon>Bacteria</taxon>
        <taxon>Pseudomonadati</taxon>
        <taxon>Spirochaetota</taxon>
        <taxon>Spirochaetia</taxon>
        <taxon>Leptospirales</taxon>
        <taxon>Leptospiraceae</taxon>
        <taxon>Leptospira</taxon>
    </lineage>
</organism>
<evidence type="ECO:0000313" key="8">
    <source>
        <dbReference type="EMBL" id="GBF50901.1"/>
    </source>
</evidence>
<sequence length="222" mass="24854">MLSILNVGHLETLFWDGRMDSLESQALLPFTDANEMALPSQTELLNRFNQGSAYSSEFTIAFPENPNINISNIGRAIAAFERSLNSRSRFDDFMDGNVFALSSEEKIGLKLFLNLNCISCHSGPMLGGKKFAKLDSVYSYNATDLGRFEVTGNSNDRFFFRTPSLRNVASTQPYFHDGSVSSLSEAVRRMNHYEAPRPISEQEVQTLVIFLRSLSDSTRPSP</sequence>
<dbReference type="GO" id="GO:0046872">
    <property type="term" value="F:metal ion binding"/>
    <property type="evidence" value="ECO:0007669"/>
    <property type="project" value="UniProtKB-KW"/>
</dbReference>
<evidence type="ECO:0000256" key="1">
    <source>
        <dbReference type="ARBA" id="ARBA00004196"/>
    </source>
</evidence>
<reference evidence="8 9" key="1">
    <citation type="submission" date="2018-02" db="EMBL/GenBank/DDBJ databases">
        <title>Novel Leptospira species isolated from soil and water in Japan.</title>
        <authorList>
            <person name="Nakao R."/>
            <person name="Masuzawa T."/>
        </authorList>
    </citation>
    <scope>NUCLEOTIDE SEQUENCE [LARGE SCALE GENOMIC DNA]</scope>
    <source>
        <strain evidence="8 9">YH101</strain>
    </source>
</reference>
<comment type="subcellular location">
    <subcellularLocation>
        <location evidence="1">Cell envelope</location>
    </subcellularLocation>
</comment>
<dbReference type="GO" id="GO:0004130">
    <property type="term" value="F:cytochrome-c peroxidase activity"/>
    <property type="evidence" value="ECO:0007669"/>
    <property type="project" value="TreeGrafter"/>
</dbReference>
<protein>
    <submittedName>
        <fullName evidence="8">Di-heme cytochrome C peroxidase</fullName>
    </submittedName>
</protein>
<dbReference type="GO" id="GO:0009055">
    <property type="term" value="F:electron transfer activity"/>
    <property type="evidence" value="ECO:0007669"/>
    <property type="project" value="InterPro"/>
</dbReference>
<proteinExistence type="predicted"/>
<evidence type="ECO:0000256" key="3">
    <source>
        <dbReference type="ARBA" id="ARBA00022723"/>
    </source>
</evidence>
<comment type="caution">
    <text evidence="8">The sequence shown here is derived from an EMBL/GenBank/DDBJ whole genome shotgun (WGS) entry which is preliminary data.</text>
</comment>
<evidence type="ECO:0000256" key="5">
    <source>
        <dbReference type="ARBA" id="ARBA00023004"/>
    </source>
</evidence>
<dbReference type="GO" id="GO:0030313">
    <property type="term" value="C:cell envelope"/>
    <property type="evidence" value="ECO:0007669"/>
    <property type="project" value="UniProtKB-SubCell"/>
</dbReference>